<sequence>MAKKPKKAKASGSKKARRGTKQAELVAQRVELPKAVQLLSRMDRDRRAQASFDKAGSTPDVAGKSSKAKQQSRKKSPGSFQSELSEFRNLEACVFSLNTCGGSRTAKGGKAAGKGTGRSTVKGKEKRPSKGSGKGSGKIKKAGFQGEEGRVGEKRKAELEEQTTKKADGLSDELTRTRLGRLALLRLLGIANAKQRKALCRDLKGKFAALAKNAVDYVVMIRLATTVDDTVMLSKSMVAEWVQDDLLAAFLASDWDQELILAIVAAAEAEATKENLGLLNSGTVTTTMLILLKLEPEKGPKLAQPLWEKCLKPQMVVAATSRCAFLLLAMLKRPSLSHEAF</sequence>
<proteinExistence type="predicted"/>
<accession>A0ABP0S7Z6</accession>
<feature type="compositionally biased region" description="Basic and acidic residues" evidence="1">
    <location>
        <begin position="147"/>
        <end position="166"/>
    </location>
</feature>
<comment type="caution">
    <text evidence="2">The sequence shown here is derived from an EMBL/GenBank/DDBJ whole genome shotgun (WGS) entry which is preliminary data.</text>
</comment>
<feature type="compositionally biased region" description="Basic residues" evidence="1">
    <location>
        <begin position="66"/>
        <end position="76"/>
    </location>
</feature>
<dbReference type="EMBL" id="CAXAMM010043095">
    <property type="protein sequence ID" value="CAK9108456.1"/>
    <property type="molecule type" value="Genomic_DNA"/>
</dbReference>
<gene>
    <name evidence="2" type="ORF">SCF082_LOCUS50438</name>
</gene>
<evidence type="ECO:0000313" key="3">
    <source>
        <dbReference type="Proteomes" id="UP001642464"/>
    </source>
</evidence>
<organism evidence="2 3">
    <name type="scientific">Durusdinium trenchii</name>
    <dbReference type="NCBI Taxonomy" id="1381693"/>
    <lineage>
        <taxon>Eukaryota</taxon>
        <taxon>Sar</taxon>
        <taxon>Alveolata</taxon>
        <taxon>Dinophyceae</taxon>
        <taxon>Suessiales</taxon>
        <taxon>Symbiodiniaceae</taxon>
        <taxon>Durusdinium</taxon>
    </lineage>
</organism>
<name>A0ABP0S7Z6_9DINO</name>
<evidence type="ECO:0000256" key="1">
    <source>
        <dbReference type="SAM" id="MobiDB-lite"/>
    </source>
</evidence>
<keyword evidence="3" id="KW-1185">Reference proteome</keyword>
<reference evidence="2 3" key="1">
    <citation type="submission" date="2024-02" db="EMBL/GenBank/DDBJ databases">
        <authorList>
            <person name="Chen Y."/>
            <person name="Shah S."/>
            <person name="Dougan E. K."/>
            <person name="Thang M."/>
            <person name="Chan C."/>
        </authorList>
    </citation>
    <scope>NUCLEOTIDE SEQUENCE [LARGE SCALE GENOMIC DNA]</scope>
</reference>
<dbReference type="Proteomes" id="UP001642464">
    <property type="component" value="Unassembled WGS sequence"/>
</dbReference>
<evidence type="ECO:0000313" key="2">
    <source>
        <dbReference type="EMBL" id="CAK9108456.1"/>
    </source>
</evidence>
<feature type="compositionally biased region" description="Basic residues" evidence="1">
    <location>
        <begin position="1"/>
        <end position="20"/>
    </location>
</feature>
<feature type="region of interest" description="Disordered" evidence="1">
    <location>
        <begin position="104"/>
        <end position="166"/>
    </location>
</feature>
<feature type="region of interest" description="Disordered" evidence="1">
    <location>
        <begin position="1"/>
        <end position="82"/>
    </location>
</feature>
<protein>
    <submittedName>
        <fullName evidence="2">Pumilio-likey domain family member 6</fullName>
    </submittedName>
</protein>